<gene>
    <name evidence="1" type="ORF">AVDCRST_MAG96-889</name>
</gene>
<evidence type="ECO:0000313" key="1">
    <source>
        <dbReference type="EMBL" id="CAA9478657.1"/>
    </source>
</evidence>
<accession>A0A6J4RQQ9</accession>
<sequence length="50" mass="6059">MFELNKHLIEQHSFSAPERSTFETENNHRFKINPTPFKHISKLFKYSFTC</sequence>
<dbReference type="EMBL" id="CADCVN010000335">
    <property type="protein sequence ID" value="CAA9478657.1"/>
    <property type="molecule type" value="Genomic_DNA"/>
</dbReference>
<dbReference type="AlphaFoldDB" id="A0A6J4RQQ9"/>
<reference evidence="1" key="1">
    <citation type="submission" date="2020-02" db="EMBL/GenBank/DDBJ databases">
        <authorList>
            <person name="Meier V. D."/>
        </authorList>
    </citation>
    <scope>NUCLEOTIDE SEQUENCE</scope>
    <source>
        <strain evidence="1">AVDCRST_MAG96</strain>
    </source>
</reference>
<protein>
    <submittedName>
        <fullName evidence="1">Uncharacterized protein</fullName>
    </submittedName>
</protein>
<proteinExistence type="predicted"/>
<organism evidence="1">
    <name type="scientific">uncultured Segetibacter sp</name>
    <dbReference type="NCBI Taxonomy" id="481133"/>
    <lineage>
        <taxon>Bacteria</taxon>
        <taxon>Pseudomonadati</taxon>
        <taxon>Bacteroidota</taxon>
        <taxon>Chitinophagia</taxon>
        <taxon>Chitinophagales</taxon>
        <taxon>Chitinophagaceae</taxon>
        <taxon>Segetibacter</taxon>
        <taxon>environmental samples</taxon>
    </lineage>
</organism>
<name>A0A6J4RQQ9_9BACT</name>